<dbReference type="Proteomes" id="UP001162164">
    <property type="component" value="Unassembled WGS sequence"/>
</dbReference>
<feature type="region of interest" description="Disordered" evidence="1">
    <location>
        <begin position="365"/>
        <end position="462"/>
    </location>
</feature>
<feature type="compositionally biased region" description="Polar residues" evidence="1">
    <location>
        <begin position="311"/>
        <end position="321"/>
    </location>
</feature>
<sequence>MPITSAHAKKWALGQADAWWWRTWSVDRNTTSQSVYRAPGWRRGPEADLLDILLPEGDDYKLVFISSDSSSKEEDIDDNDSSSTASSFPIDECDWDYFEPGATTSRPVLSWNSPFGSPRVYRRGAVESPIGSPIVYRRTRESDTGTDEDNIRLDSGSPASSDSLFQARAVDETPDPLRDEKVMEGTAALQCMHTDADVPQRRPCQSCGAPTQYIPFPVPVPIPFPVPTLWTSQDSVLLYGPQSLNQNVNSRLRVFPRNLWPYVSQAALIWPLINAGEFGPLHSVLRDNNSERGPSTDNIMPTPAERDSAALNASQPTTTADNKAAAEQETAENHVGDKEPESKYNNAVDASEELTGYLECENRYVSSTDSSGDSSDSSDTSDNANQKPRVQRVYHVNGGEGRQSDDALPSSNVTSDCDEEDGRLSHSSVREDDMSSSGSADTDSDDTGTVADQNPRDFLEFS</sequence>
<evidence type="ECO:0000313" key="3">
    <source>
        <dbReference type="Proteomes" id="UP001162164"/>
    </source>
</evidence>
<feature type="compositionally biased region" description="Basic and acidic residues" evidence="1">
    <location>
        <begin position="331"/>
        <end position="342"/>
    </location>
</feature>
<proteinExistence type="predicted"/>
<keyword evidence="3" id="KW-1185">Reference proteome</keyword>
<evidence type="ECO:0000256" key="1">
    <source>
        <dbReference type="SAM" id="MobiDB-lite"/>
    </source>
</evidence>
<gene>
    <name evidence="2" type="ORF">NQ317_015936</name>
</gene>
<accession>A0ABQ9JLP3</accession>
<protein>
    <submittedName>
        <fullName evidence="2">Uncharacterized protein</fullName>
    </submittedName>
</protein>
<dbReference type="EMBL" id="JAPWTJ010000451">
    <property type="protein sequence ID" value="KAJ8978322.1"/>
    <property type="molecule type" value="Genomic_DNA"/>
</dbReference>
<feature type="compositionally biased region" description="Low complexity" evidence="1">
    <location>
        <begin position="366"/>
        <end position="382"/>
    </location>
</feature>
<comment type="caution">
    <text evidence="2">The sequence shown here is derived from an EMBL/GenBank/DDBJ whole genome shotgun (WGS) entry which is preliminary data.</text>
</comment>
<feature type="compositionally biased region" description="Basic and acidic residues" evidence="1">
    <location>
        <begin position="422"/>
        <end position="433"/>
    </location>
</feature>
<name>A0ABQ9JLP3_9CUCU</name>
<evidence type="ECO:0000313" key="2">
    <source>
        <dbReference type="EMBL" id="KAJ8978322.1"/>
    </source>
</evidence>
<feature type="region of interest" description="Disordered" evidence="1">
    <location>
        <begin position="132"/>
        <end position="163"/>
    </location>
</feature>
<organism evidence="2 3">
    <name type="scientific">Molorchus minor</name>
    <dbReference type="NCBI Taxonomy" id="1323400"/>
    <lineage>
        <taxon>Eukaryota</taxon>
        <taxon>Metazoa</taxon>
        <taxon>Ecdysozoa</taxon>
        <taxon>Arthropoda</taxon>
        <taxon>Hexapoda</taxon>
        <taxon>Insecta</taxon>
        <taxon>Pterygota</taxon>
        <taxon>Neoptera</taxon>
        <taxon>Endopterygota</taxon>
        <taxon>Coleoptera</taxon>
        <taxon>Polyphaga</taxon>
        <taxon>Cucujiformia</taxon>
        <taxon>Chrysomeloidea</taxon>
        <taxon>Cerambycidae</taxon>
        <taxon>Lamiinae</taxon>
        <taxon>Monochamini</taxon>
        <taxon>Molorchus</taxon>
    </lineage>
</organism>
<feature type="compositionally biased region" description="Low complexity" evidence="1">
    <location>
        <begin position="435"/>
        <end position="452"/>
    </location>
</feature>
<feature type="region of interest" description="Disordered" evidence="1">
    <location>
        <begin position="286"/>
        <end position="344"/>
    </location>
</feature>
<reference evidence="2" key="1">
    <citation type="journal article" date="2023" name="Insect Mol. Biol.">
        <title>Genome sequencing provides insights into the evolution of gene families encoding plant cell wall-degrading enzymes in longhorned beetles.</title>
        <authorList>
            <person name="Shin N.R."/>
            <person name="Okamura Y."/>
            <person name="Kirsch R."/>
            <person name="Pauchet Y."/>
        </authorList>
    </citation>
    <scope>NUCLEOTIDE SEQUENCE</scope>
    <source>
        <strain evidence="2">MMC_N1</strain>
    </source>
</reference>